<keyword evidence="3" id="KW-1185">Reference proteome</keyword>
<proteinExistence type="predicted"/>
<keyword evidence="1" id="KW-0472">Membrane</keyword>
<keyword evidence="1" id="KW-0812">Transmembrane</keyword>
<dbReference type="RefSeq" id="WP_005908212.1">
    <property type="nucleotide sequence ID" value="NZ_AQGQ01000195.1"/>
</dbReference>
<dbReference type="PATRIC" id="fig|1268236.3.peg.3628"/>
<dbReference type="EMBL" id="AQGQ01000195">
    <property type="protein sequence ID" value="EOD53609.1"/>
    <property type="molecule type" value="Genomic_DNA"/>
</dbReference>
<evidence type="ECO:0000313" key="3">
    <source>
        <dbReference type="Proteomes" id="UP000013526"/>
    </source>
</evidence>
<evidence type="ECO:0000313" key="2">
    <source>
        <dbReference type="EMBL" id="EOD53609.1"/>
    </source>
</evidence>
<protein>
    <submittedName>
        <fullName evidence="2">Uncharacterized protein</fullName>
    </submittedName>
</protein>
<evidence type="ECO:0000256" key="1">
    <source>
        <dbReference type="SAM" id="Phobius"/>
    </source>
</evidence>
<reference evidence="2 3" key="1">
    <citation type="journal article" date="2013" name="Genome Announc.">
        <title>Draft Genome Sequence of Aeromonas molluscorum Strain 848TT, Isolated from Bivalve Molluscs.</title>
        <authorList>
            <person name="Spataro N."/>
            <person name="Farfan M."/>
            <person name="Albarral V."/>
            <person name="Sanglas A."/>
            <person name="Loren J.G."/>
            <person name="Fuste M.C."/>
            <person name="Bosch E."/>
        </authorList>
    </citation>
    <scope>NUCLEOTIDE SEQUENCE [LARGE SCALE GENOMIC DNA]</scope>
    <source>
        <strain evidence="2 3">848</strain>
    </source>
</reference>
<sequence>MTVRVKSKLEKIGSGTGLLMGIIAFNLLAPLLFEKREGFDVIQMVAAIACAMLCSALNWAPVWADWSMSGASPKTDILTAGLLARCHVDACAACFVTAVPLVSLKPRRLCR</sequence>
<feature type="transmembrane region" description="Helical" evidence="1">
    <location>
        <begin position="12"/>
        <end position="33"/>
    </location>
</feature>
<accession>R1H536</accession>
<organism evidence="2 3">
    <name type="scientific">Aeromonas molluscorum 848</name>
    <dbReference type="NCBI Taxonomy" id="1268236"/>
    <lineage>
        <taxon>Bacteria</taxon>
        <taxon>Pseudomonadati</taxon>
        <taxon>Pseudomonadota</taxon>
        <taxon>Gammaproteobacteria</taxon>
        <taxon>Aeromonadales</taxon>
        <taxon>Aeromonadaceae</taxon>
        <taxon>Aeromonas</taxon>
    </lineage>
</organism>
<feature type="transmembrane region" description="Helical" evidence="1">
    <location>
        <begin position="45"/>
        <end position="62"/>
    </location>
</feature>
<keyword evidence="1" id="KW-1133">Transmembrane helix</keyword>
<dbReference type="Proteomes" id="UP000013526">
    <property type="component" value="Unassembled WGS sequence"/>
</dbReference>
<name>R1H536_9GAMM</name>
<comment type="caution">
    <text evidence="2">The sequence shown here is derived from an EMBL/GenBank/DDBJ whole genome shotgun (WGS) entry which is preliminary data.</text>
</comment>
<gene>
    <name evidence="2" type="ORF">G113_18679</name>
</gene>
<dbReference type="AlphaFoldDB" id="R1H536"/>